<evidence type="ECO:0000256" key="1">
    <source>
        <dbReference type="ARBA" id="ARBA00004442"/>
    </source>
</evidence>
<sequence length="497" mass="56436">MGLFALASCSDFFEPEQDAVIDNDQHWNSRSELRRGALGAYAGLQDIAVPLVVLGDLRADLLEPARNAKLEHLEIHTHKISQGNKYIDPKPFYDIIANCNDVLHNVDKAMVDPDMTEEIRDAYKAEMITLRSWVYFQLSLIYKRVPVVTDVLNGKFPEYEPDVYGFEGMTNWLITEMEEAVKQDVPEWAKESLGGENSPWSKIHIDRRAFLGELHLTAGNYARAAELFKELIGEGGPSGTGLKLSENSGQEDWKAIWGEINSGASGLEHLSVIPFQKNNRQVNDFLKLFANDKPDRYLLKPTEVSVEKWELQTMRSDAKGDLFRGYGASYVRRDGELVVWKYLESKTEYENDAIHCIYRGADIHLFYAEAINRLGDHEEALAVINDQFSGESESAGIRGRVEVKAINLREFAGVADDPDQVIDEMAIMEQVILQERALELAFEGRRWNDLMRFANRSGRPEVLADRIAEKFGSEKESIRTLLMNKNNWKQNMPGVNL</sequence>
<evidence type="ECO:0000313" key="7">
    <source>
        <dbReference type="EMBL" id="BDD12387.1"/>
    </source>
</evidence>
<comment type="subcellular location">
    <subcellularLocation>
        <location evidence="1">Cell outer membrane</location>
    </subcellularLocation>
</comment>
<protein>
    <recommendedName>
        <fullName evidence="6">RagB/SusD domain-containing protein</fullName>
    </recommendedName>
</protein>
<evidence type="ECO:0000256" key="5">
    <source>
        <dbReference type="ARBA" id="ARBA00023237"/>
    </source>
</evidence>
<evidence type="ECO:0000259" key="6">
    <source>
        <dbReference type="Pfam" id="PF07980"/>
    </source>
</evidence>
<organism evidence="7 8">
    <name type="scientific">Fulvitalea axinellae</name>
    <dbReference type="NCBI Taxonomy" id="1182444"/>
    <lineage>
        <taxon>Bacteria</taxon>
        <taxon>Pseudomonadati</taxon>
        <taxon>Bacteroidota</taxon>
        <taxon>Cytophagia</taxon>
        <taxon>Cytophagales</taxon>
        <taxon>Persicobacteraceae</taxon>
        <taxon>Fulvitalea</taxon>
    </lineage>
</organism>
<dbReference type="InterPro" id="IPR012944">
    <property type="entry name" value="SusD_RagB_dom"/>
</dbReference>
<keyword evidence="7" id="KW-0614">Plasmid</keyword>
<geneLocation type="plasmid" evidence="7 8">
    <name>pFA4</name>
</geneLocation>
<gene>
    <name evidence="7" type="ORF">FUAX_48190</name>
</gene>
<keyword evidence="3" id="KW-0732">Signal</keyword>
<dbReference type="Proteomes" id="UP001348817">
    <property type="component" value="Plasmid pFA4"/>
</dbReference>
<proteinExistence type="inferred from homology"/>
<dbReference type="Pfam" id="PF07980">
    <property type="entry name" value="SusD_RagB"/>
    <property type="match status" value="1"/>
</dbReference>
<evidence type="ECO:0000256" key="4">
    <source>
        <dbReference type="ARBA" id="ARBA00023136"/>
    </source>
</evidence>
<keyword evidence="5" id="KW-0998">Cell outer membrane</keyword>
<comment type="similarity">
    <text evidence="2">Belongs to the SusD family.</text>
</comment>
<evidence type="ECO:0000256" key="2">
    <source>
        <dbReference type="ARBA" id="ARBA00006275"/>
    </source>
</evidence>
<dbReference type="Gene3D" id="1.25.40.390">
    <property type="match status" value="1"/>
</dbReference>
<dbReference type="GO" id="GO:0009279">
    <property type="term" value="C:cell outer membrane"/>
    <property type="evidence" value="ECO:0007669"/>
    <property type="project" value="UniProtKB-SubCell"/>
</dbReference>
<name>A0AAU9CWX8_9BACT</name>
<feature type="domain" description="RagB/SusD" evidence="6">
    <location>
        <begin position="345"/>
        <end position="490"/>
    </location>
</feature>
<keyword evidence="4" id="KW-0472">Membrane</keyword>
<dbReference type="AlphaFoldDB" id="A0AAU9CWX8"/>
<dbReference type="InterPro" id="IPR011990">
    <property type="entry name" value="TPR-like_helical_dom_sf"/>
</dbReference>
<accession>A0AAU9CWX8</accession>
<evidence type="ECO:0000256" key="3">
    <source>
        <dbReference type="ARBA" id="ARBA00022729"/>
    </source>
</evidence>
<dbReference type="KEGG" id="fax:FUAX_48190"/>
<dbReference type="EMBL" id="AP025318">
    <property type="protein sequence ID" value="BDD12387.1"/>
    <property type="molecule type" value="Genomic_DNA"/>
</dbReference>
<evidence type="ECO:0000313" key="8">
    <source>
        <dbReference type="Proteomes" id="UP001348817"/>
    </source>
</evidence>
<dbReference type="SUPFAM" id="SSF48452">
    <property type="entry name" value="TPR-like"/>
    <property type="match status" value="1"/>
</dbReference>
<reference evidence="7 8" key="1">
    <citation type="submission" date="2021-12" db="EMBL/GenBank/DDBJ databases">
        <title>Genome sequencing of bacteria with rrn-lacking chromosome and rrn-plasmid.</title>
        <authorList>
            <person name="Anda M."/>
            <person name="Iwasaki W."/>
        </authorList>
    </citation>
    <scope>NUCLEOTIDE SEQUENCE [LARGE SCALE GENOMIC DNA]</scope>
    <source>
        <strain evidence="7 8">DSM 100852</strain>
        <plasmid evidence="7 8">pFA4</plasmid>
    </source>
</reference>
<keyword evidence="8" id="KW-1185">Reference proteome</keyword>